<dbReference type="GO" id="GO:0005829">
    <property type="term" value="C:cytosol"/>
    <property type="evidence" value="ECO:0007669"/>
    <property type="project" value="TreeGrafter"/>
</dbReference>
<dbReference type="GO" id="GO:0006935">
    <property type="term" value="P:chemotaxis"/>
    <property type="evidence" value="ECO:0007669"/>
    <property type="project" value="InterPro"/>
</dbReference>
<dbReference type="OrthoDB" id="7999312at2"/>
<evidence type="ECO:0000313" key="3">
    <source>
        <dbReference type="Proteomes" id="UP000254925"/>
    </source>
</evidence>
<dbReference type="PANTHER" id="PTHR22617:SF43">
    <property type="entry name" value="PROTEIN PILI"/>
    <property type="match status" value="1"/>
</dbReference>
<feature type="domain" description="CheW-like" evidence="1">
    <location>
        <begin position="46"/>
        <end position="191"/>
    </location>
</feature>
<dbReference type="Gene3D" id="2.30.30.40">
    <property type="entry name" value="SH3 Domains"/>
    <property type="match status" value="1"/>
</dbReference>
<dbReference type="AlphaFoldDB" id="A0A370HVZ4"/>
<dbReference type="RefSeq" id="WP_114768709.1">
    <property type="nucleotide sequence ID" value="NZ_QQBB01000001.1"/>
</dbReference>
<dbReference type="SUPFAM" id="SSF50341">
    <property type="entry name" value="CheW-like"/>
    <property type="match status" value="1"/>
</dbReference>
<proteinExistence type="predicted"/>
<sequence length="198" mass="21456">MSRRRKLRQITRSTIMSAEERARHLLDERTERLARRSGKAEEAAATVRVLVCSVGPEYYGLPLEGVAEVLAFRIPMPVPGGPAGLVGVLGRSGHLVSVVDLGAAVGQASAASDVEAENQHVVLLRREQPRVALRVDRALGVEDVLPLTAEDAREFRMEAVVGYAKSELGFADQDRVLSLLDIDRLLRPFLTPSPASGV</sequence>
<organism evidence="2 3">
    <name type="scientific">Microvirga subterranea</name>
    <dbReference type="NCBI Taxonomy" id="186651"/>
    <lineage>
        <taxon>Bacteria</taxon>
        <taxon>Pseudomonadati</taxon>
        <taxon>Pseudomonadota</taxon>
        <taxon>Alphaproteobacteria</taxon>
        <taxon>Hyphomicrobiales</taxon>
        <taxon>Methylobacteriaceae</taxon>
        <taxon>Microvirga</taxon>
    </lineage>
</organism>
<dbReference type="Proteomes" id="UP000254925">
    <property type="component" value="Unassembled WGS sequence"/>
</dbReference>
<reference evidence="2 3" key="1">
    <citation type="submission" date="2018-07" db="EMBL/GenBank/DDBJ databases">
        <title>Genomic Encyclopedia of Type Strains, Phase IV (KMG-IV): sequencing the most valuable type-strain genomes for metagenomic binning, comparative biology and taxonomic classification.</title>
        <authorList>
            <person name="Goeker M."/>
        </authorList>
    </citation>
    <scope>NUCLEOTIDE SEQUENCE [LARGE SCALE GENOMIC DNA]</scope>
    <source>
        <strain evidence="2 3">DSM 14364</strain>
    </source>
</reference>
<comment type="caution">
    <text evidence="2">The sequence shown here is derived from an EMBL/GenBank/DDBJ whole genome shotgun (WGS) entry which is preliminary data.</text>
</comment>
<dbReference type="InterPro" id="IPR036061">
    <property type="entry name" value="CheW-like_dom_sf"/>
</dbReference>
<keyword evidence="3" id="KW-1185">Reference proteome</keyword>
<protein>
    <submittedName>
        <fullName evidence="2">Purine-binding chemotaxis protein CheW</fullName>
    </submittedName>
</protein>
<name>A0A370HVZ4_9HYPH</name>
<dbReference type="InterPro" id="IPR039315">
    <property type="entry name" value="CheW"/>
</dbReference>
<evidence type="ECO:0000259" key="1">
    <source>
        <dbReference type="PROSITE" id="PS50851"/>
    </source>
</evidence>
<dbReference type="InterPro" id="IPR002545">
    <property type="entry name" value="CheW-lke_dom"/>
</dbReference>
<accession>A0A370HVZ4</accession>
<dbReference type="Gene3D" id="2.40.50.180">
    <property type="entry name" value="CheA-289, Domain 4"/>
    <property type="match status" value="1"/>
</dbReference>
<dbReference type="GO" id="GO:0007165">
    <property type="term" value="P:signal transduction"/>
    <property type="evidence" value="ECO:0007669"/>
    <property type="project" value="InterPro"/>
</dbReference>
<gene>
    <name evidence="2" type="ORF">DES45_101886</name>
</gene>
<evidence type="ECO:0000313" key="2">
    <source>
        <dbReference type="EMBL" id="RDI62615.1"/>
    </source>
</evidence>
<dbReference type="EMBL" id="QQBB01000001">
    <property type="protein sequence ID" value="RDI62615.1"/>
    <property type="molecule type" value="Genomic_DNA"/>
</dbReference>
<dbReference type="Pfam" id="PF01584">
    <property type="entry name" value="CheW"/>
    <property type="match status" value="1"/>
</dbReference>
<dbReference type="PANTHER" id="PTHR22617">
    <property type="entry name" value="CHEMOTAXIS SENSOR HISTIDINE KINASE-RELATED"/>
    <property type="match status" value="1"/>
</dbReference>
<dbReference type="PROSITE" id="PS50851">
    <property type="entry name" value="CHEW"/>
    <property type="match status" value="1"/>
</dbReference>
<dbReference type="SMART" id="SM00260">
    <property type="entry name" value="CheW"/>
    <property type="match status" value="1"/>
</dbReference>